<reference evidence="6 7" key="1">
    <citation type="journal article" date="2011" name="J. Bacteriol.">
        <title>Draft genome sequence of Sporolactobacillus inulinus strain CASD, an efficient D-lactic acid-producing bacterium with high-concentration lactate tolerance capability.</title>
        <authorList>
            <person name="Yu B."/>
            <person name="Su F."/>
            <person name="Wang L."/>
            <person name="Xu K."/>
            <person name="Zhao B."/>
            <person name="Xu P."/>
        </authorList>
    </citation>
    <scope>NUCLEOTIDE SEQUENCE [LARGE SCALE GENOMIC DNA]</scope>
    <source>
        <strain evidence="6 7">CASD</strain>
    </source>
</reference>
<dbReference type="AlphaFoldDB" id="A0A0U1QQR8"/>
<feature type="binding site" evidence="5">
    <location>
        <begin position="104"/>
        <end position="105"/>
    </location>
    <ligand>
        <name>pyridoxal 5'-phosphate</name>
        <dbReference type="ChEBI" id="CHEBI:597326"/>
    </ligand>
</feature>
<keyword evidence="5" id="KW-0055">Arginine biosynthesis</keyword>
<evidence type="ECO:0000256" key="2">
    <source>
        <dbReference type="ARBA" id="ARBA00022605"/>
    </source>
</evidence>
<comment type="cofactor">
    <cofactor evidence="5">
        <name>pyridoxal 5'-phosphate</name>
        <dbReference type="ChEBI" id="CHEBI:597326"/>
    </cofactor>
    <text evidence="5">Binds 1 pyridoxal phosphate per subunit.</text>
</comment>
<comment type="similarity">
    <text evidence="5">Belongs to the class-III pyridoxal-phosphate-dependent aminotransferase family. ArgD subfamily.</text>
</comment>
<comment type="catalytic activity">
    <reaction evidence="5">
        <text>N(2)-acetyl-L-ornithine + 2-oxoglutarate = N-acetyl-L-glutamate 5-semialdehyde + L-glutamate</text>
        <dbReference type="Rhea" id="RHEA:18049"/>
        <dbReference type="ChEBI" id="CHEBI:16810"/>
        <dbReference type="ChEBI" id="CHEBI:29123"/>
        <dbReference type="ChEBI" id="CHEBI:29985"/>
        <dbReference type="ChEBI" id="CHEBI:57805"/>
        <dbReference type="EC" id="2.6.1.11"/>
    </reaction>
</comment>
<dbReference type="EC" id="2.6.1.11" evidence="5"/>
<dbReference type="GO" id="GO:0003992">
    <property type="term" value="F:N2-acetyl-L-ornithine:2-oxoglutarate 5-aminotransferase activity"/>
    <property type="evidence" value="ECO:0007669"/>
    <property type="project" value="UniProtKB-UniRule"/>
</dbReference>
<dbReference type="InterPro" id="IPR015421">
    <property type="entry name" value="PyrdxlP-dep_Trfase_major"/>
</dbReference>
<dbReference type="GO" id="GO:0005737">
    <property type="term" value="C:cytoplasm"/>
    <property type="evidence" value="ECO:0007669"/>
    <property type="project" value="UniProtKB-SubCell"/>
</dbReference>
<dbReference type="Pfam" id="PF00202">
    <property type="entry name" value="Aminotran_3"/>
    <property type="match status" value="1"/>
</dbReference>
<dbReference type="PIRSF" id="PIRSF000521">
    <property type="entry name" value="Transaminase_4ab_Lys_Orn"/>
    <property type="match status" value="1"/>
</dbReference>
<comment type="subcellular location">
    <subcellularLocation>
        <location evidence="5">Cytoplasm</location>
    </subcellularLocation>
</comment>
<dbReference type="PANTHER" id="PTHR11986">
    <property type="entry name" value="AMINOTRANSFERASE CLASS III"/>
    <property type="match status" value="1"/>
</dbReference>
<dbReference type="InterPro" id="IPR015422">
    <property type="entry name" value="PyrdxlP-dep_Trfase_small"/>
</dbReference>
<feature type="modified residue" description="N6-(pyridoxal phosphate)lysine" evidence="5">
    <location>
        <position position="252"/>
    </location>
</feature>
<keyword evidence="1 5" id="KW-0032">Aminotransferase</keyword>
<dbReference type="PANTHER" id="PTHR11986:SF79">
    <property type="entry name" value="ACETYLORNITHINE AMINOTRANSFERASE, MITOCHONDRIAL"/>
    <property type="match status" value="1"/>
</dbReference>
<evidence type="ECO:0000256" key="3">
    <source>
        <dbReference type="ARBA" id="ARBA00022679"/>
    </source>
</evidence>
<dbReference type="GO" id="GO:0030170">
    <property type="term" value="F:pyridoxal phosphate binding"/>
    <property type="evidence" value="ECO:0007669"/>
    <property type="project" value="InterPro"/>
</dbReference>
<dbReference type="Gene3D" id="3.40.640.10">
    <property type="entry name" value="Type I PLP-dependent aspartate aminotransferase-like (Major domain)"/>
    <property type="match status" value="1"/>
</dbReference>
<dbReference type="InterPro" id="IPR015424">
    <property type="entry name" value="PyrdxlP-dep_Trfase"/>
</dbReference>
<keyword evidence="5" id="KW-0963">Cytoplasm</keyword>
<comment type="caution">
    <text evidence="6">The sequence shown here is derived from an EMBL/GenBank/DDBJ whole genome shotgun (WGS) entry which is preliminary data.</text>
</comment>
<keyword evidence="3 5" id="KW-0808">Transferase</keyword>
<dbReference type="InterPro" id="IPR005814">
    <property type="entry name" value="Aminotrans_3"/>
</dbReference>
<dbReference type="CDD" id="cd00610">
    <property type="entry name" value="OAT_like"/>
    <property type="match status" value="1"/>
</dbReference>
<accession>A0A0U1QQR8</accession>
<dbReference type="SUPFAM" id="SSF53383">
    <property type="entry name" value="PLP-dependent transferases"/>
    <property type="match status" value="1"/>
</dbReference>
<evidence type="ECO:0000313" key="6">
    <source>
        <dbReference type="EMBL" id="KLI03150.1"/>
    </source>
</evidence>
<evidence type="ECO:0000313" key="7">
    <source>
        <dbReference type="Proteomes" id="UP000035553"/>
    </source>
</evidence>
<dbReference type="UniPathway" id="UPA00068">
    <property type="reaction ID" value="UER00109"/>
</dbReference>
<feature type="binding site" evidence="5">
    <location>
        <position position="281"/>
    </location>
    <ligand>
        <name>pyridoxal 5'-phosphate</name>
        <dbReference type="ChEBI" id="CHEBI:597326"/>
    </ligand>
</feature>
<protein>
    <recommendedName>
        <fullName evidence="5">Acetylornithine aminotransferase</fullName>
        <shortName evidence="5">ACOAT</shortName>
        <ecNumber evidence="5">2.6.1.11</ecNumber>
    </recommendedName>
</protein>
<dbReference type="HAMAP" id="MF_01107">
    <property type="entry name" value="ArgD_aminotrans_3"/>
    <property type="match status" value="1"/>
</dbReference>
<dbReference type="Gene3D" id="3.90.1150.10">
    <property type="entry name" value="Aspartate Aminotransferase, domain 1"/>
    <property type="match status" value="1"/>
</dbReference>
<dbReference type="OrthoDB" id="9807885at2"/>
<feature type="binding site" evidence="5">
    <location>
        <position position="280"/>
    </location>
    <ligand>
        <name>N(2)-acetyl-L-ornithine</name>
        <dbReference type="ChEBI" id="CHEBI:57805"/>
    </ligand>
</feature>
<dbReference type="RefSeq" id="WP_010026465.1">
    <property type="nucleotide sequence ID" value="NZ_AFVQ02000051.1"/>
</dbReference>
<dbReference type="FunFam" id="3.40.640.10:FF:000004">
    <property type="entry name" value="Acetylornithine aminotransferase"/>
    <property type="match status" value="1"/>
</dbReference>
<feature type="binding site" evidence="5">
    <location>
        <position position="140"/>
    </location>
    <ligand>
        <name>N(2)-acetyl-L-ornithine</name>
        <dbReference type="ChEBI" id="CHEBI:57805"/>
    </ligand>
</feature>
<comment type="pathway">
    <text evidence="5">Amino-acid biosynthesis; L-arginine biosynthesis; N(2)-acetyl-L-ornithine from L-glutamate: step 4/4.</text>
</comment>
<dbReference type="InterPro" id="IPR004636">
    <property type="entry name" value="AcOrn/SuccOrn_fam"/>
</dbReference>
<comment type="miscellaneous">
    <text evidence="5">May also have succinyldiaminopimelate aminotransferase activity, thus carrying out the corresponding step in lysine biosynthesis.</text>
</comment>
<gene>
    <name evidence="5" type="primary">argD</name>
    <name evidence="6" type="ORF">SINU_04090</name>
</gene>
<feature type="binding site" evidence="5">
    <location>
        <position position="137"/>
    </location>
    <ligand>
        <name>pyridoxal 5'-phosphate</name>
        <dbReference type="ChEBI" id="CHEBI:597326"/>
    </ligand>
</feature>
<feature type="binding site" evidence="5">
    <location>
        <begin position="223"/>
        <end position="226"/>
    </location>
    <ligand>
        <name>pyridoxal 5'-phosphate</name>
        <dbReference type="ChEBI" id="CHEBI:597326"/>
    </ligand>
</feature>
<keyword evidence="4 5" id="KW-0663">Pyridoxal phosphate</keyword>
<dbReference type="InterPro" id="IPR049704">
    <property type="entry name" value="Aminotrans_3_PPA_site"/>
</dbReference>
<dbReference type="Proteomes" id="UP000035553">
    <property type="component" value="Unassembled WGS sequence"/>
</dbReference>
<sequence length="398" mass="42753">MLNTKSEETLAPVMSAYGRFPITLEKGKGSYVWNTEGTKYLDFTAGIAVLALGHVPDAVEAALKKQLGLLWHCSNLYHIGPQEKLAQMLTERTCCDQVFFCNSGAEANEGAIKLARRYAASVLNKPEGHIVTFNHSFHGRTLATMAATAQEKIQSGYGPVVPGFKYLPYNSENSVADIASDDQCIAVMLEMVQGEGGVIPADKTWVQQLSAICTEKGIPMIIDEVQTGMGRTGTLFAYEQYGIEPDILTAAKALGSGIPIGAFMAKKGISKLMTPGSHGSTFGGNPIATAAGVATIHAFEQQDVLAQCTSNAAYLRDKLTALKESYPKQLTAIRGLGLLIGVETKAPAIDLVNELREKHRVLILTAGKHVLRILPPLVTDETEIDAFIAAFDAVLKEL</sequence>
<keyword evidence="2 5" id="KW-0028">Amino-acid biosynthesis</keyword>
<dbReference type="InterPro" id="IPR050103">
    <property type="entry name" value="Class-III_PLP-dep_AT"/>
</dbReference>
<dbReference type="PROSITE" id="PS00600">
    <property type="entry name" value="AA_TRANSFER_CLASS_3"/>
    <property type="match status" value="1"/>
</dbReference>
<proteinExistence type="inferred from homology"/>
<name>A0A0U1QQR8_9BACL</name>
<dbReference type="GO" id="GO:0042802">
    <property type="term" value="F:identical protein binding"/>
    <property type="evidence" value="ECO:0007669"/>
    <property type="project" value="TreeGrafter"/>
</dbReference>
<organism evidence="6 7">
    <name type="scientific">Sporolactobacillus inulinus CASD</name>
    <dbReference type="NCBI Taxonomy" id="1069536"/>
    <lineage>
        <taxon>Bacteria</taxon>
        <taxon>Bacillati</taxon>
        <taxon>Bacillota</taxon>
        <taxon>Bacilli</taxon>
        <taxon>Bacillales</taxon>
        <taxon>Sporolactobacillaceae</taxon>
        <taxon>Sporolactobacillus</taxon>
    </lineage>
</organism>
<dbReference type="EMBL" id="AFVQ02000051">
    <property type="protein sequence ID" value="KLI03150.1"/>
    <property type="molecule type" value="Genomic_DNA"/>
</dbReference>
<evidence type="ECO:0000256" key="1">
    <source>
        <dbReference type="ARBA" id="ARBA00022576"/>
    </source>
</evidence>
<comment type="subunit">
    <text evidence="5">Homodimer.</text>
</comment>
<dbReference type="NCBIfam" id="NF002325">
    <property type="entry name" value="PRK01278.1"/>
    <property type="match status" value="1"/>
</dbReference>
<dbReference type="NCBIfam" id="TIGR00707">
    <property type="entry name" value="argD"/>
    <property type="match status" value="1"/>
</dbReference>
<dbReference type="STRING" id="1069536.SINU_04090"/>
<dbReference type="GO" id="GO:0006526">
    <property type="term" value="P:L-arginine biosynthetic process"/>
    <property type="evidence" value="ECO:0007669"/>
    <property type="project" value="UniProtKB-UniRule"/>
</dbReference>
<evidence type="ECO:0000256" key="4">
    <source>
        <dbReference type="ARBA" id="ARBA00022898"/>
    </source>
</evidence>
<evidence type="ECO:0000256" key="5">
    <source>
        <dbReference type="HAMAP-Rule" id="MF_01107"/>
    </source>
</evidence>
<keyword evidence="7" id="KW-1185">Reference proteome</keyword>